<dbReference type="SMART" id="SM00397">
    <property type="entry name" value="t_SNARE"/>
    <property type="match status" value="1"/>
</dbReference>
<dbReference type="CDD" id="cd15848">
    <property type="entry name" value="SNARE_syntaxin1-like"/>
    <property type="match status" value="1"/>
</dbReference>
<dbReference type="Proteomes" id="UP001165090">
    <property type="component" value="Unassembled WGS sequence"/>
</dbReference>
<sequence length="227" mass="25320">MGVVWGARHLAPVLCAQSPIGCVAREYCLVPSCNVRNIGTCAPAPKVIINKVIKLAHAVMANIEALDKENEANKESEEQGQGTASERMRTSQTACLKIKLKDHMREFSYLFQSEYQQASSNLEQSLSELHQIFLDMTVLVEAQGEMLDNIEKQVARSVDYVKGGTEALQDAKQLQKRQSQQSPVSRGLPMPTSPKTVYFMYRRVYERTARCKNAVGTANSREDYGDS</sequence>
<comment type="subcellular location">
    <subcellularLocation>
        <location evidence="1">Membrane</location>
        <topology evidence="1">Single-pass type IV membrane protein</topology>
    </subcellularLocation>
</comment>
<keyword evidence="3" id="KW-0812">Transmembrane</keyword>
<proteinExistence type="inferred from homology"/>
<keyword evidence="4" id="KW-0653">Protein transport</keyword>
<name>A0ABQ5RTH0_9CHLO</name>
<evidence type="ECO:0000256" key="3">
    <source>
        <dbReference type="ARBA" id="ARBA00022692"/>
    </source>
</evidence>
<dbReference type="PROSITE" id="PS50192">
    <property type="entry name" value="T_SNARE"/>
    <property type="match status" value="1"/>
</dbReference>
<evidence type="ECO:0000259" key="8">
    <source>
        <dbReference type="PROSITE" id="PS50192"/>
    </source>
</evidence>
<feature type="region of interest" description="Disordered" evidence="7">
    <location>
        <begin position="170"/>
        <end position="191"/>
    </location>
</feature>
<organism evidence="9 10">
    <name type="scientific">Volvox africanus</name>
    <dbReference type="NCBI Taxonomy" id="51714"/>
    <lineage>
        <taxon>Eukaryota</taxon>
        <taxon>Viridiplantae</taxon>
        <taxon>Chlorophyta</taxon>
        <taxon>core chlorophytes</taxon>
        <taxon>Chlorophyceae</taxon>
        <taxon>CS clade</taxon>
        <taxon>Chlamydomonadales</taxon>
        <taxon>Volvocaceae</taxon>
        <taxon>Volvox</taxon>
    </lineage>
</organism>
<evidence type="ECO:0000256" key="1">
    <source>
        <dbReference type="ARBA" id="ARBA00004211"/>
    </source>
</evidence>
<keyword evidence="10" id="KW-1185">Reference proteome</keyword>
<evidence type="ECO:0000256" key="5">
    <source>
        <dbReference type="ARBA" id="ARBA00022989"/>
    </source>
</evidence>
<dbReference type="InterPro" id="IPR000727">
    <property type="entry name" value="T_SNARE_dom"/>
</dbReference>
<dbReference type="Pfam" id="PF00804">
    <property type="entry name" value="Syntaxin"/>
    <property type="match status" value="1"/>
</dbReference>
<dbReference type="Gene3D" id="1.20.58.70">
    <property type="match status" value="1"/>
</dbReference>
<protein>
    <recommendedName>
        <fullName evidence="8">t-SNARE coiled-coil homology domain-containing protein</fullName>
    </recommendedName>
</protein>
<gene>
    <name evidence="9" type="ORF">VaNZ11_003133</name>
</gene>
<evidence type="ECO:0000313" key="10">
    <source>
        <dbReference type="Proteomes" id="UP001165090"/>
    </source>
</evidence>
<dbReference type="InterPro" id="IPR010989">
    <property type="entry name" value="SNARE"/>
</dbReference>
<dbReference type="EMBL" id="BSDZ01000008">
    <property type="protein sequence ID" value="GLI60902.1"/>
    <property type="molecule type" value="Genomic_DNA"/>
</dbReference>
<dbReference type="InterPro" id="IPR006011">
    <property type="entry name" value="Syntaxin_N"/>
</dbReference>
<evidence type="ECO:0000313" key="9">
    <source>
        <dbReference type="EMBL" id="GLI60902.1"/>
    </source>
</evidence>
<dbReference type="PANTHER" id="PTHR19957:SF307">
    <property type="entry name" value="PROTEIN SSO1-RELATED"/>
    <property type="match status" value="1"/>
</dbReference>
<dbReference type="SUPFAM" id="SSF47661">
    <property type="entry name" value="t-snare proteins"/>
    <property type="match status" value="1"/>
</dbReference>
<reference evidence="9 10" key="1">
    <citation type="journal article" date="2023" name="IScience">
        <title>Expanded male sex-determining region conserved during the evolution of homothallism in the green alga Volvox.</title>
        <authorList>
            <person name="Yamamoto K."/>
            <person name="Matsuzaki R."/>
            <person name="Mahakham W."/>
            <person name="Heman W."/>
            <person name="Sekimoto H."/>
            <person name="Kawachi M."/>
            <person name="Minakuchi Y."/>
            <person name="Toyoda A."/>
            <person name="Nozaki H."/>
        </authorList>
    </citation>
    <scope>NUCLEOTIDE SEQUENCE [LARGE SCALE GENOMIC DNA]</scope>
    <source>
        <strain evidence="9 10">NIES-4468</strain>
    </source>
</reference>
<evidence type="ECO:0000256" key="7">
    <source>
        <dbReference type="SAM" id="MobiDB-lite"/>
    </source>
</evidence>
<keyword evidence="6" id="KW-0472">Membrane</keyword>
<dbReference type="InterPro" id="IPR045242">
    <property type="entry name" value="Syntaxin"/>
</dbReference>
<comment type="similarity">
    <text evidence="2">Belongs to the syntaxin family.</text>
</comment>
<evidence type="ECO:0000256" key="4">
    <source>
        <dbReference type="ARBA" id="ARBA00022927"/>
    </source>
</evidence>
<evidence type="ECO:0000256" key="6">
    <source>
        <dbReference type="ARBA" id="ARBA00023136"/>
    </source>
</evidence>
<feature type="domain" description="T-SNARE coiled-coil homology" evidence="8">
    <location>
        <begin position="109"/>
        <end position="171"/>
    </location>
</feature>
<dbReference type="PANTHER" id="PTHR19957">
    <property type="entry name" value="SYNTAXIN"/>
    <property type="match status" value="1"/>
</dbReference>
<comment type="caution">
    <text evidence="9">The sequence shown here is derived from an EMBL/GenBank/DDBJ whole genome shotgun (WGS) entry which is preliminary data.</text>
</comment>
<accession>A0ABQ5RTH0</accession>
<keyword evidence="5" id="KW-1133">Transmembrane helix</keyword>
<evidence type="ECO:0000256" key="2">
    <source>
        <dbReference type="ARBA" id="ARBA00009063"/>
    </source>
</evidence>
<dbReference type="Gene3D" id="1.20.5.110">
    <property type="match status" value="1"/>
</dbReference>
<keyword evidence="4" id="KW-0813">Transport</keyword>